<dbReference type="PANTHER" id="PTHR37464">
    <property type="entry name" value="BLL2463 PROTEIN"/>
    <property type="match status" value="1"/>
</dbReference>
<protein>
    <submittedName>
        <fullName evidence="3">BatA domain-containing protein</fullName>
    </submittedName>
</protein>
<feature type="transmembrane region" description="Helical" evidence="1">
    <location>
        <begin position="624"/>
        <end position="647"/>
    </location>
</feature>
<comment type="caution">
    <text evidence="3">The sequence shown here is derived from an EMBL/GenBank/DDBJ whole genome shotgun (WGS) entry which is preliminary data.</text>
</comment>
<evidence type="ECO:0000259" key="2">
    <source>
        <dbReference type="Pfam" id="PF07584"/>
    </source>
</evidence>
<dbReference type="Pfam" id="PF07584">
    <property type="entry name" value="BatA"/>
    <property type="match status" value="1"/>
</dbReference>
<gene>
    <name evidence="3" type="ORF">QWY81_01025</name>
</gene>
<organism evidence="3 4">
    <name type="scientific">Polaribacter sejongensis</name>
    <dbReference type="NCBI Taxonomy" id="985043"/>
    <lineage>
        <taxon>Bacteria</taxon>
        <taxon>Pseudomonadati</taxon>
        <taxon>Bacteroidota</taxon>
        <taxon>Flavobacteriia</taxon>
        <taxon>Flavobacteriales</taxon>
        <taxon>Flavobacteriaceae</taxon>
    </lineage>
</organism>
<reference evidence="3 4" key="1">
    <citation type="journal article" date="2014" name="Int. J. Syst. Evol. Microbiol.">
        <title>Complete genome sequence of Corynebacterium casei LMG S-19264T (=DSM 44701T), isolated from a smear-ripened cheese.</title>
        <authorList>
            <consortium name="US DOE Joint Genome Institute (JGI-PGF)"/>
            <person name="Walter F."/>
            <person name="Albersmeier A."/>
            <person name="Kalinowski J."/>
            <person name="Ruckert C."/>
        </authorList>
    </citation>
    <scope>NUCLEOTIDE SEQUENCE [LARGE SCALE GENOMIC DNA]</scope>
    <source>
        <strain evidence="3 4">CECT 8670</strain>
    </source>
</reference>
<evidence type="ECO:0000313" key="3">
    <source>
        <dbReference type="EMBL" id="MDN3618032.1"/>
    </source>
</evidence>
<dbReference type="EMBL" id="JAUFQH010000002">
    <property type="protein sequence ID" value="MDN3618032.1"/>
    <property type="molecule type" value="Genomic_DNA"/>
</dbReference>
<keyword evidence="1" id="KW-0812">Transmembrane</keyword>
<dbReference type="InterPro" id="IPR011933">
    <property type="entry name" value="Double_TM_dom"/>
</dbReference>
<feature type="transmembrane region" description="Helical" evidence="1">
    <location>
        <begin position="6"/>
        <end position="24"/>
    </location>
</feature>
<dbReference type="PANTHER" id="PTHR37464:SF1">
    <property type="entry name" value="BLL2463 PROTEIN"/>
    <property type="match status" value="1"/>
</dbReference>
<accession>A0AAJ1QU36</accession>
<name>A0AAJ1QU36_9FLAO</name>
<dbReference type="Proteomes" id="UP001228636">
    <property type="component" value="Unassembled WGS sequence"/>
</dbReference>
<dbReference type="InterPro" id="IPR024163">
    <property type="entry name" value="Aerotolerance_reg_N"/>
</dbReference>
<evidence type="ECO:0000256" key="1">
    <source>
        <dbReference type="SAM" id="Phobius"/>
    </source>
</evidence>
<proteinExistence type="predicted"/>
<dbReference type="NCBIfam" id="TIGR02226">
    <property type="entry name" value="two_anch"/>
    <property type="match status" value="1"/>
</dbReference>
<dbReference type="SUPFAM" id="SSF52317">
    <property type="entry name" value="Class I glutamine amidotransferase-like"/>
    <property type="match status" value="1"/>
</dbReference>
<keyword evidence="1" id="KW-1133">Transmembrane helix</keyword>
<feature type="transmembrane region" description="Helical" evidence="1">
    <location>
        <begin position="56"/>
        <end position="78"/>
    </location>
</feature>
<dbReference type="AlphaFoldDB" id="A0AAJ1QU36"/>
<feature type="domain" description="Aerotolerance regulator N-terminal" evidence="2">
    <location>
        <begin position="1"/>
        <end position="76"/>
    </location>
</feature>
<dbReference type="InterPro" id="IPR029062">
    <property type="entry name" value="Class_I_gatase-like"/>
</dbReference>
<dbReference type="RefSeq" id="WP_261972857.1">
    <property type="nucleotide sequence ID" value="NZ_CP103460.1"/>
</dbReference>
<keyword evidence="1" id="KW-0472">Membrane</keyword>
<evidence type="ECO:0000313" key="4">
    <source>
        <dbReference type="Proteomes" id="UP001228636"/>
    </source>
</evidence>
<sequence>MQFKNPEILYFLALLIIPIIVHLFQLQRFVKVPFTNVAFLQKLAQQTRKSSRIKKWLILGTRMLLFTAIIFAFSQPYFSKKTANKKQHNFIYLDNSLSTNTKGERGNLLQIAAQEIIENSSEKDVYSLQTNSSFYDRITKSELKNILLQVKETSKNLDLPTVLLKFDSKTESKTNTTNRTILISDFQNTYKNEFTNVTPLISAINLESSIKNNISIDSVFVTDYSGNNFTLNVLVKNQGEAKNNIPVAVYNNNKLISKLSSSFKKDTLETIQFKVQNQAEFNGKIVINFSDTFAFDNVFYFTLKNDQKINILSIGSQADFLSKIYTENEFNLTQSIVQNTNYNSILKQQLIILNEVENISEILSKKIIEFSKNGGSLVIIPHKNLNINSYNSLFKNLSLGKIQPKKTDSLKITNINYKHPLFQNVFSKKVTNFQYPIVQHYYPFSSNNKSTIVAFENGSSFISQIKNGENNTFWISSSLDVKNSNFINSPLIVPVFYNFGKMSFKHPKLFYRIASENTIDIETNIEKDKVLKIANHENSFIPLQQKSQNKVSITTKEQPLKSGLYSILKNTDTIQQIAYNYAKEESLLNFLDLNELKKTNQNITVSNSVADVFKKINKKNEVHWLWKWFLSLAIVSLLLEILILKFYKP</sequence>